<dbReference type="InterPro" id="IPR052374">
    <property type="entry name" value="SERAC1"/>
</dbReference>
<evidence type="ECO:0000313" key="8">
    <source>
        <dbReference type="Proteomes" id="UP001270362"/>
    </source>
</evidence>
<keyword evidence="6" id="KW-0472">Membrane</keyword>
<proteinExistence type="predicted"/>
<sequence length="294" mass="32190">MAQARGIQDTGLSVVYEPSGTVPIVDIVFVHGLRGRPFKTWATEHQPAKTSSEKLDKSPNIALKSIGSLRRSLRPLSGRFKSHQENRLVFWPEDLLPEKCPDARILTWGYDSVVANIKSSGGRTNKNGIFSHAKDLLFSLKRQRPLGRRTILVAHSLGGIVVKEMLSMADVSEDAAVKDIVCSIAGVVFLGTPHRGSSRMASLGDTVRQAASSILRLDTSSHTIQALGLQSDDLERCQDAFARIWSAYDFKVKTFQEGLPLTGLNIGLLNQKLCSLGSPIESASTIHFFSFQDC</sequence>
<comment type="subcellular location">
    <subcellularLocation>
        <location evidence="2">Endoplasmic reticulum</location>
    </subcellularLocation>
    <subcellularLocation>
        <location evidence="3">Membrane</location>
    </subcellularLocation>
    <subcellularLocation>
        <location evidence="1">Mitochondrion</location>
    </subcellularLocation>
</comment>
<dbReference type="GO" id="GO:0005739">
    <property type="term" value="C:mitochondrion"/>
    <property type="evidence" value="ECO:0007669"/>
    <property type="project" value="UniProtKB-SubCell"/>
</dbReference>
<gene>
    <name evidence="7" type="ORF">B0T22DRAFT_300246</name>
</gene>
<evidence type="ECO:0008006" key="9">
    <source>
        <dbReference type="Google" id="ProtNLM"/>
    </source>
</evidence>
<evidence type="ECO:0000256" key="5">
    <source>
        <dbReference type="ARBA" id="ARBA00023128"/>
    </source>
</evidence>
<keyword evidence="4" id="KW-0256">Endoplasmic reticulum</keyword>
<evidence type="ECO:0000256" key="3">
    <source>
        <dbReference type="ARBA" id="ARBA00004370"/>
    </source>
</evidence>
<reference evidence="7" key="1">
    <citation type="journal article" date="2023" name="Mol. Phylogenet. Evol.">
        <title>Genome-scale phylogeny and comparative genomics of the fungal order Sordariales.</title>
        <authorList>
            <person name="Hensen N."/>
            <person name="Bonometti L."/>
            <person name="Westerberg I."/>
            <person name="Brannstrom I.O."/>
            <person name="Guillou S."/>
            <person name="Cros-Aarteil S."/>
            <person name="Calhoun S."/>
            <person name="Haridas S."/>
            <person name="Kuo A."/>
            <person name="Mondo S."/>
            <person name="Pangilinan J."/>
            <person name="Riley R."/>
            <person name="LaButti K."/>
            <person name="Andreopoulos B."/>
            <person name="Lipzen A."/>
            <person name="Chen C."/>
            <person name="Yan M."/>
            <person name="Daum C."/>
            <person name="Ng V."/>
            <person name="Clum A."/>
            <person name="Steindorff A."/>
            <person name="Ohm R.A."/>
            <person name="Martin F."/>
            <person name="Silar P."/>
            <person name="Natvig D.O."/>
            <person name="Lalanne C."/>
            <person name="Gautier V."/>
            <person name="Ament-Velasquez S.L."/>
            <person name="Kruys A."/>
            <person name="Hutchinson M.I."/>
            <person name="Powell A.J."/>
            <person name="Barry K."/>
            <person name="Miller A.N."/>
            <person name="Grigoriev I.V."/>
            <person name="Debuchy R."/>
            <person name="Gladieux P."/>
            <person name="Hiltunen Thoren M."/>
            <person name="Johannesson H."/>
        </authorList>
    </citation>
    <scope>NUCLEOTIDE SEQUENCE</scope>
    <source>
        <strain evidence="7">CBS 314.62</strain>
    </source>
</reference>
<name>A0AAE1C7P1_9PEZI</name>
<evidence type="ECO:0000256" key="6">
    <source>
        <dbReference type="ARBA" id="ARBA00023136"/>
    </source>
</evidence>
<evidence type="ECO:0000313" key="7">
    <source>
        <dbReference type="EMBL" id="KAK3681716.1"/>
    </source>
</evidence>
<dbReference type="Gene3D" id="3.40.50.1820">
    <property type="entry name" value="alpha/beta hydrolase"/>
    <property type="match status" value="1"/>
</dbReference>
<evidence type="ECO:0000256" key="1">
    <source>
        <dbReference type="ARBA" id="ARBA00004173"/>
    </source>
</evidence>
<dbReference type="Proteomes" id="UP001270362">
    <property type="component" value="Unassembled WGS sequence"/>
</dbReference>
<reference evidence="7" key="2">
    <citation type="submission" date="2023-06" db="EMBL/GenBank/DDBJ databases">
        <authorList>
            <consortium name="Lawrence Berkeley National Laboratory"/>
            <person name="Haridas S."/>
            <person name="Hensen N."/>
            <person name="Bonometti L."/>
            <person name="Westerberg I."/>
            <person name="Brannstrom I.O."/>
            <person name="Guillou S."/>
            <person name="Cros-Aarteil S."/>
            <person name="Calhoun S."/>
            <person name="Kuo A."/>
            <person name="Mondo S."/>
            <person name="Pangilinan J."/>
            <person name="Riley R."/>
            <person name="Labutti K."/>
            <person name="Andreopoulos B."/>
            <person name="Lipzen A."/>
            <person name="Chen C."/>
            <person name="Yanf M."/>
            <person name="Daum C."/>
            <person name="Ng V."/>
            <person name="Clum A."/>
            <person name="Steindorff A."/>
            <person name="Ohm R."/>
            <person name="Martin F."/>
            <person name="Silar P."/>
            <person name="Natvig D."/>
            <person name="Lalanne C."/>
            <person name="Gautier V."/>
            <person name="Ament-Velasquez S.L."/>
            <person name="Kruys A."/>
            <person name="Hutchinson M.I."/>
            <person name="Powell A.J."/>
            <person name="Barry K."/>
            <person name="Miller A.N."/>
            <person name="Grigoriev I.V."/>
            <person name="Debuchy R."/>
            <person name="Gladieux P."/>
            <person name="Thoren M.H."/>
            <person name="Johannesson H."/>
        </authorList>
    </citation>
    <scope>NUCLEOTIDE SEQUENCE</scope>
    <source>
        <strain evidence="7">CBS 314.62</strain>
    </source>
</reference>
<dbReference type="InterPro" id="IPR029058">
    <property type="entry name" value="AB_hydrolase_fold"/>
</dbReference>
<organism evidence="7 8">
    <name type="scientific">Podospora appendiculata</name>
    <dbReference type="NCBI Taxonomy" id="314037"/>
    <lineage>
        <taxon>Eukaryota</taxon>
        <taxon>Fungi</taxon>
        <taxon>Dikarya</taxon>
        <taxon>Ascomycota</taxon>
        <taxon>Pezizomycotina</taxon>
        <taxon>Sordariomycetes</taxon>
        <taxon>Sordariomycetidae</taxon>
        <taxon>Sordariales</taxon>
        <taxon>Podosporaceae</taxon>
        <taxon>Podospora</taxon>
    </lineage>
</organism>
<dbReference type="PANTHER" id="PTHR48182:SF2">
    <property type="entry name" value="PROTEIN SERAC1"/>
    <property type="match status" value="1"/>
</dbReference>
<protein>
    <recommendedName>
        <fullName evidence="9">GPI inositol-deacylase</fullName>
    </recommendedName>
</protein>
<accession>A0AAE1C7P1</accession>
<dbReference type="EMBL" id="JAULSO010000006">
    <property type="protein sequence ID" value="KAK3681716.1"/>
    <property type="molecule type" value="Genomic_DNA"/>
</dbReference>
<keyword evidence="8" id="KW-1185">Reference proteome</keyword>
<evidence type="ECO:0000256" key="4">
    <source>
        <dbReference type="ARBA" id="ARBA00022824"/>
    </source>
</evidence>
<dbReference type="AlphaFoldDB" id="A0AAE1C7P1"/>
<dbReference type="PANTHER" id="PTHR48182">
    <property type="entry name" value="PROTEIN SERAC1"/>
    <property type="match status" value="1"/>
</dbReference>
<dbReference type="GO" id="GO:0005783">
    <property type="term" value="C:endoplasmic reticulum"/>
    <property type="evidence" value="ECO:0007669"/>
    <property type="project" value="UniProtKB-SubCell"/>
</dbReference>
<evidence type="ECO:0000256" key="2">
    <source>
        <dbReference type="ARBA" id="ARBA00004240"/>
    </source>
</evidence>
<comment type="caution">
    <text evidence="7">The sequence shown here is derived from an EMBL/GenBank/DDBJ whole genome shotgun (WGS) entry which is preliminary data.</text>
</comment>
<keyword evidence="5" id="KW-0496">Mitochondrion</keyword>
<dbReference type="SUPFAM" id="SSF53474">
    <property type="entry name" value="alpha/beta-Hydrolases"/>
    <property type="match status" value="1"/>
</dbReference>
<dbReference type="GO" id="GO:0016020">
    <property type="term" value="C:membrane"/>
    <property type="evidence" value="ECO:0007669"/>
    <property type="project" value="UniProtKB-SubCell"/>
</dbReference>